<dbReference type="SUPFAM" id="SSF53686">
    <property type="entry name" value="Tryptophan synthase beta subunit-like PLP-dependent enzymes"/>
    <property type="match status" value="1"/>
</dbReference>
<dbReference type="InterPro" id="IPR027278">
    <property type="entry name" value="ACCD_DCysDesulf"/>
</dbReference>
<evidence type="ECO:0000313" key="7">
    <source>
        <dbReference type="EMBL" id="ATL47634.1"/>
    </source>
</evidence>
<dbReference type="Gene3D" id="3.40.50.1100">
    <property type="match status" value="2"/>
</dbReference>
<evidence type="ECO:0000256" key="1">
    <source>
        <dbReference type="ARBA" id="ARBA00001933"/>
    </source>
</evidence>
<evidence type="ECO:0000256" key="3">
    <source>
        <dbReference type="ARBA" id="ARBA00022898"/>
    </source>
</evidence>
<gene>
    <name evidence="7" type="ORF">COR50_10915</name>
</gene>
<dbReference type="KEGG" id="cbae:COR50_10915"/>
<keyword evidence="8" id="KW-1185">Reference proteome</keyword>
<evidence type="ECO:0000256" key="5">
    <source>
        <dbReference type="PIRSR" id="PIRSR006278-2"/>
    </source>
</evidence>
<dbReference type="GO" id="GO:0019148">
    <property type="term" value="F:D-cysteine desulfhydrase activity"/>
    <property type="evidence" value="ECO:0007669"/>
    <property type="project" value="TreeGrafter"/>
</dbReference>
<dbReference type="PANTHER" id="PTHR43780">
    <property type="entry name" value="1-AMINOCYCLOPROPANE-1-CARBOXYLATE DEAMINASE-RELATED"/>
    <property type="match status" value="1"/>
</dbReference>
<dbReference type="EMBL" id="CP023777">
    <property type="protein sequence ID" value="ATL47634.1"/>
    <property type="molecule type" value="Genomic_DNA"/>
</dbReference>
<feature type="modified residue" description="N6-(pyridoxal phosphate)lysine" evidence="5">
    <location>
        <position position="39"/>
    </location>
</feature>
<comment type="cofactor">
    <cofactor evidence="1">
        <name>pyridoxal 5'-phosphate</name>
        <dbReference type="ChEBI" id="CHEBI:597326"/>
    </cofactor>
</comment>
<evidence type="ECO:0000256" key="4">
    <source>
        <dbReference type="PIRSR" id="PIRSR006278-1"/>
    </source>
</evidence>
<organism evidence="7 8">
    <name type="scientific">Chitinophaga caeni</name>
    <dbReference type="NCBI Taxonomy" id="2029983"/>
    <lineage>
        <taxon>Bacteria</taxon>
        <taxon>Pseudomonadati</taxon>
        <taxon>Bacteroidota</taxon>
        <taxon>Chitinophagia</taxon>
        <taxon>Chitinophagales</taxon>
        <taxon>Chitinophagaceae</taxon>
        <taxon>Chitinophaga</taxon>
    </lineage>
</organism>
<keyword evidence="3 5" id="KW-0663">Pyridoxal phosphate</keyword>
<proteinExistence type="inferred from homology"/>
<feature type="domain" description="Tryptophan synthase beta chain-like PALP" evidence="6">
    <location>
        <begin position="26"/>
        <end position="280"/>
    </location>
</feature>
<dbReference type="RefSeq" id="WP_098194011.1">
    <property type="nucleotide sequence ID" value="NZ_CP023777.1"/>
</dbReference>
<reference evidence="7 8" key="1">
    <citation type="submission" date="2017-10" db="EMBL/GenBank/DDBJ databases">
        <title>Paenichitinophaga pekingensis gen. nov., sp. nov., isolated from activated sludge.</title>
        <authorList>
            <person name="Jin D."/>
            <person name="Kong X."/>
            <person name="Deng Y."/>
            <person name="Bai Z."/>
        </authorList>
    </citation>
    <scope>NUCLEOTIDE SEQUENCE [LARGE SCALE GENOMIC DNA]</scope>
    <source>
        <strain evidence="7 8">13</strain>
    </source>
</reference>
<dbReference type="AlphaFoldDB" id="A0A291QUW0"/>
<evidence type="ECO:0000256" key="2">
    <source>
        <dbReference type="ARBA" id="ARBA00008639"/>
    </source>
</evidence>
<sequence length="295" mass="32608">MKLNNSIPVQYFNTAWLPGSIRAAMLRLDLIHPAIQGNKWFKLKHHLALFQQGNYQQLITFGGAYSNHIAATAAACREMGIPTAGIIRGEEPKTWSHTLQEARQAGMQLHFIDRHRYREKMHIDWLEQFPNSYIVPEGGHHPLGAAGCEEILSIEQLDNFSHITCPVGTGTTLAGLINASLPGQYTWGYSALKNAVSLDNDVKSLLKVPSRGNWQIFHGVSQGGYGKTNHELFQFMNDFYTETGIPTDMIYTGKMLMAIRDQAMSGLFPAGSSVLIIHTGGLQGNRSLPGGSLIF</sequence>
<feature type="active site" description="Nucleophile" evidence="4">
    <location>
        <position position="66"/>
    </location>
</feature>
<dbReference type="InterPro" id="IPR001926">
    <property type="entry name" value="TrpB-like_PALP"/>
</dbReference>
<dbReference type="PANTHER" id="PTHR43780:SF2">
    <property type="entry name" value="1-AMINOCYCLOPROPANE-1-CARBOXYLATE DEAMINASE-RELATED"/>
    <property type="match status" value="1"/>
</dbReference>
<evidence type="ECO:0000313" key="8">
    <source>
        <dbReference type="Proteomes" id="UP000220133"/>
    </source>
</evidence>
<name>A0A291QUW0_9BACT</name>
<dbReference type="OrthoDB" id="9801249at2"/>
<dbReference type="Proteomes" id="UP000220133">
    <property type="component" value="Chromosome"/>
</dbReference>
<protein>
    <submittedName>
        <fullName evidence="7">1-aminocyclopropane-1-carboxylate deaminase</fullName>
    </submittedName>
</protein>
<dbReference type="PIRSF" id="PIRSF006278">
    <property type="entry name" value="ACCD_DCysDesulf"/>
    <property type="match status" value="1"/>
</dbReference>
<accession>A0A291QUW0</accession>
<evidence type="ECO:0000259" key="6">
    <source>
        <dbReference type="Pfam" id="PF00291"/>
    </source>
</evidence>
<dbReference type="Pfam" id="PF00291">
    <property type="entry name" value="PALP"/>
    <property type="match status" value="1"/>
</dbReference>
<dbReference type="InterPro" id="IPR036052">
    <property type="entry name" value="TrpB-like_PALP_sf"/>
</dbReference>
<comment type="similarity">
    <text evidence="2">Belongs to the ACC deaminase/D-cysteine desulfhydrase family.</text>
</comment>